<feature type="transmembrane region" description="Helical" evidence="1">
    <location>
        <begin position="277"/>
        <end position="299"/>
    </location>
</feature>
<feature type="transmembrane region" description="Helical" evidence="1">
    <location>
        <begin position="12"/>
        <end position="42"/>
    </location>
</feature>
<dbReference type="PANTHER" id="PTHR41324">
    <property type="entry name" value="MEMBRANE PROTEIN-RELATED"/>
    <property type="match status" value="1"/>
</dbReference>
<dbReference type="PANTHER" id="PTHR41324:SF1">
    <property type="entry name" value="DUF2232 DOMAIN-CONTAINING PROTEIN"/>
    <property type="match status" value="1"/>
</dbReference>
<keyword evidence="3" id="KW-1185">Reference proteome</keyword>
<keyword evidence="1" id="KW-1133">Transmembrane helix</keyword>
<dbReference type="RefSeq" id="WP_083953176.1">
    <property type="nucleotide sequence ID" value="NZ_JARMAB010000008.1"/>
</dbReference>
<reference evidence="2 3" key="1">
    <citation type="submission" date="2023-03" db="EMBL/GenBank/DDBJ databases">
        <title>Bacillus Genome Sequencing.</title>
        <authorList>
            <person name="Dunlap C."/>
        </authorList>
    </citation>
    <scope>NUCLEOTIDE SEQUENCE [LARGE SCALE GENOMIC DNA]</scope>
    <source>
        <strain evidence="2 3">B-23453</strain>
    </source>
</reference>
<protein>
    <submittedName>
        <fullName evidence="2">YybS family protein</fullName>
    </submittedName>
</protein>
<dbReference type="Proteomes" id="UP001341444">
    <property type="component" value="Unassembled WGS sequence"/>
</dbReference>
<evidence type="ECO:0000313" key="2">
    <source>
        <dbReference type="EMBL" id="MED1202723.1"/>
    </source>
</evidence>
<organism evidence="2 3">
    <name type="scientific">Heyndrickxia acidicola</name>
    <dbReference type="NCBI Taxonomy" id="209389"/>
    <lineage>
        <taxon>Bacteria</taxon>
        <taxon>Bacillati</taxon>
        <taxon>Bacillota</taxon>
        <taxon>Bacilli</taxon>
        <taxon>Bacillales</taxon>
        <taxon>Bacillaceae</taxon>
        <taxon>Heyndrickxia</taxon>
    </lineage>
</organism>
<keyword evidence="1" id="KW-0472">Membrane</keyword>
<dbReference type="EMBL" id="JARMAB010000008">
    <property type="protein sequence ID" value="MED1202723.1"/>
    <property type="molecule type" value="Genomic_DNA"/>
</dbReference>
<feature type="transmembrane region" description="Helical" evidence="1">
    <location>
        <begin position="238"/>
        <end position="265"/>
    </location>
</feature>
<name>A0ABU6MGC4_9BACI</name>
<proteinExistence type="predicted"/>
<comment type="caution">
    <text evidence="2">The sequence shown here is derived from an EMBL/GenBank/DDBJ whole genome shotgun (WGS) entry which is preliminary data.</text>
</comment>
<evidence type="ECO:0000256" key="1">
    <source>
        <dbReference type="SAM" id="Phobius"/>
    </source>
</evidence>
<feature type="transmembrane region" description="Helical" evidence="1">
    <location>
        <begin position="175"/>
        <end position="195"/>
    </location>
</feature>
<keyword evidence="1" id="KW-0812">Transmembrane</keyword>
<dbReference type="InterPro" id="IPR018710">
    <property type="entry name" value="DUF2232"/>
</dbReference>
<accession>A0ABU6MGC4</accession>
<gene>
    <name evidence="2" type="ORF">P4T90_06400</name>
</gene>
<feature type="transmembrane region" description="Helical" evidence="1">
    <location>
        <begin position="54"/>
        <end position="85"/>
    </location>
</feature>
<dbReference type="Pfam" id="PF09991">
    <property type="entry name" value="DUF2232"/>
    <property type="match status" value="1"/>
</dbReference>
<sequence length="313" mass="35978">MNSRRITDGALMLAIYIVLLLITVYIPFISLISMFFMVFPFLYYSSKYSLKYSVILFIGSCIITAIFSNVTFITFTVVYGTVGIAMGYCISKKKSFFTVYVVSSLVFLVDIVVYYVVSIVFFHFNFIKDSENLTLQSIHQYARVYNALGQKDAYTKLEETVTAAIKMLDTVFPSALLIMSFATVLLFMAVSFPIARRLGVSIPQWKPFREFQLPRNIIWYYLFTYILLWVLKPSPGTFLYMAIVNLVFLSQLLMILQGLSFIFFIAYRQKWPKAVPVMITIFSFWLSPVSELVSLLGVADLGLNLRKLIEKKL</sequence>
<feature type="transmembrane region" description="Helical" evidence="1">
    <location>
        <begin position="216"/>
        <end position="232"/>
    </location>
</feature>
<feature type="transmembrane region" description="Helical" evidence="1">
    <location>
        <begin position="97"/>
        <end position="124"/>
    </location>
</feature>
<evidence type="ECO:0000313" key="3">
    <source>
        <dbReference type="Proteomes" id="UP001341444"/>
    </source>
</evidence>